<gene>
    <name evidence="2" type="ORF">BN4615_P11006</name>
</gene>
<feature type="region of interest" description="Disordered" evidence="1">
    <location>
        <begin position="33"/>
        <end position="54"/>
    </location>
</feature>
<proteinExistence type="predicted"/>
<accession>A0A1M4BLC9</accession>
<dbReference type="AlphaFoldDB" id="A0A1M4BLC9"/>
<evidence type="ECO:0000256" key="1">
    <source>
        <dbReference type="SAM" id="MobiDB-lite"/>
    </source>
</evidence>
<protein>
    <submittedName>
        <fullName evidence="2">Uncharacterized protein</fullName>
    </submittedName>
</protein>
<evidence type="ECO:0000313" key="2">
    <source>
        <dbReference type="EMBL" id="SAP16343.1"/>
    </source>
</evidence>
<reference evidence="2" key="1">
    <citation type="submission" date="2016-04" db="EMBL/GenBank/DDBJ databases">
        <authorList>
            <person name="Evans L.H."/>
            <person name="Alamgir A."/>
            <person name="Owens N."/>
            <person name="Weber N.D."/>
            <person name="Virtaneva K."/>
            <person name="Barbian K."/>
            <person name="Babar A."/>
            <person name="Rosenke K."/>
        </authorList>
    </citation>
    <scope>NUCLEOTIDE SEQUENCE</scope>
    <source>
        <strain evidence="2">Nono1</strain>
    </source>
</reference>
<sequence>MSAAAHGQMSGPWPAFIIGVGAEASVRGMLAGVEVSTRKPEDGAGGGSNSDSTP</sequence>
<name>A0A1M4BLC9_9ACTN</name>
<organism evidence="2">
    <name type="scientific">Nonomuraea gerenzanensis</name>
    <dbReference type="NCBI Taxonomy" id="93944"/>
    <lineage>
        <taxon>Bacteria</taxon>
        <taxon>Bacillati</taxon>
        <taxon>Actinomycetota</taxon>
        <taxon>Actinomycetes</taxon>
        <taxon>Streptosporangiales</taxon>
        <taxon>Streptosporangiaceae</taxon>
        <taxon>Nonomuraea</taxon>
    </lineage>
</organism>
<dbReference type="EMBL" id="LT559121">
    <property type="protein sequence ID" value="SAP16343.1"/>
    <property type="molecule type" value="Genomic_DNA"/>
</dbReference>